<proteinExistence type="inferred from homology"/>
<gene>
    <name evidence="5" type="ORF">RIF25_06700</name>
</gene>
<dbReference type="AlphaFoldDB" id="A0AAE4FT49"/>
<dbReference type="InterPro" id="IPR020841">
    <property type="entry name" value="PKS_Beta-ketoAc_synthase_dom"/>
</dbReference>
<comment type="caution">
    <text evidence="5">The sequence shown here is derived from an EMBL/GenBank/DDBJ whole genome shotgun (WGS) entry which is preliminary data.</text>
</comment>
<dbReference type="Gene3D" id="3.40.47.10">
    <property type="match status" value="1"/>
</dbReference>
<dbReference type="GO" id="GO:0004315">
    <property type="term" value="F:3-oxoacyl-[acyl-carrier-protein] synthase activity"/>
    <property type="evidence" value="ECO:0007669"/>
    <property type="project" value="UniProtKB-EC"/>
</dbReference>
<dbReference type="NCBIfam" id="NF004618">
    <property type="entry name" value="PRK05952.1"/>
    <property type="match status" value="1"/>
</dbReference>
<dbReference type="PANTHER" id="PTHR11712:SF347">
    <property type="entry name" value="BETA KETOACYL-ACYL CARRIER PROTEIN SYNTHASE"/>
    <property type="match status" value="1"/>
</dbReference>
<evidence type="ECO:0000256" key="3">
    <source>
        <dbReference type="RuleBase" id="RU003694"/>
    </source>
</evidence>
<dbReference type="Pfam" id="PF02801">
    <property type="entry name" value="Ketoacyl-synt_C"/>
    <property type="match status" value="1"/>
</dbReference>
<dbReference type="SUPFAM" id="SSF53901">
    <property type="entry name" value="Thiolase-like"/>
    <property type="match status" value="2"/>
</dbReference>
<organism evidence="5 6">
    <name type="scientific">Pseudocalidococcus azoricus BACA0444</name>
    <dbReference type="NCBI Taxonomy" id="2918990"/>
    <lineage>
        <taxon>Bacteria</taxon>
        <taxon>Bacillati</taxon>
        <taxon>Cyanobacteriota</taxon>
        <taxon>Cyanophyceae</taxon>
        <taxon>Acaryochloridales</taxon>
        <taxon>Thermosynechococcaceae</taxon>
        <taxon>Pseudocalidococcus</taxon>
        <taxon>Pseudocalidococcus azoricus</taxon>
    </lineage>
</organism>
<dbReference type="Proteomes" id="UP001268256">
    <property type="component" value="Unassembled WGS sequence"/>
</dbReference>
<accession>A0AAE4FT49</accession>
<dbReference type="GO" id="GO:0006633">
    <property type="term" value="P:fatty acid biosynthetic process"/>
    <property type="evidence" value="ECO:0007669"/>
    <property type="project" value="TreeGrafter"/>
</dbReference>
<evidence type="ECO:0000256" key="1">
    <source>
        <dbReference type="ARBA" id="ARBA00008467"/>
    </source>
</evidence>
<dbReference type="SMART" id="SM00825">
    <property type="entry name" value="PKS_KS"/>
    <property type="match status" value="1"/>
</dbReference>
<dbReference type="InterPro" id="IPR014030">
    <property type="entry name" value="Ketoacyl_synth_N"/>
</dbReference>
<dbReference type="Pfam" id="PF00109">
    <property type="entry name" value="ketoacyl-synt"/>
    <property type="match status" value="1"/>
</dbReference>
<keyword evidence="2 3" id="KW-0808">Transferase</keyword>
<dbReference type="PROSITE" id="PS52004">
    <property type="entry name" value="KS3_2"/>
    <property type="match status" value="1"/>
</dbReference>
<dbReference type="EMBL" id="JAVMIP010000004">
    <property type="protein sequence ID" value="MDS3860496.1"/>
    <property type="molecule type" value="Genomic_DNA"/>
</dbReference>
<dbReference type="CDD" id="cd00834">
    <property type="entry name" value="KAS_I_II"/>
    <property type="match status" value="1"/>
</dbReference>
<keyword evidence="6" id="KW-1185">Reference proteome</keyword>
<keyword evidence="5" id="KW-0012">Acyltransferase</keyword>
<sequence>MPSSQAPIVVTGISLVSALGHSAEGSWQRLCLGQSGLQVQQPYPEHPPLPLGLIHRQPTGCLTLLDQLLQALLTDTNLCPPLPHCGIVIGSSRGLQYQWEAWLRLRHQGGHDLDLGAWWASLPQSLALSVATKLQTQAPVLSPTAACATGIWAIAHGILLIKSGQCQQVIVGAVETPITPLTLAGFRQMGALCQTGVHPFDRQRQGFALGEGGALLLLETQASAIARQAKIYGQILGVGLTADGLYLTAPDHQARGMLSAVKTCLTQARLSATEIDHIHAHGTGTRLNDQAEAQWIQQLCPDVPISASKGSTGHTLGAAGAMATVFSLLSLRDHVLFPTVGLRNPAFDLNFITSLQARPLEKILCCSYGFGGQNAVIGLGR</sequence>
<dbReference type="PANTHER" id="PTHR11712">
    <property type="entry name" value="POLYKETIDE SYNTHASE-RELATED"/>
    <property type="match status" value="1"/>
</dbReference>
<name>A0AAE4FT49_9CYAN</name>
<comment type="similarity">
    <text evidence="1 3">Belongs to the thiolase-like superfamily. Beta-ketoacyl-ACP synthases family.</text>
</comment>
<feature type="domain" description="Ketosynthase family 3 (KS3)" evidence="4">
    <location>
        <begin position="5"/>
        <end position="381"/>
    </location>
</feature>
<reference evidence="6" key="1">
    <citation type="submission" date="2023-07" db="EMBL/GenBank/DDBJ databases">
        <authorList>
            <person name="Luz R."/>
            <person name="Cordeiro R."/>
            <person name="Fonseca A."/>
            <person name="Goncalves V."/>
        </authorList>
    </citation>
    <scope>NUCLEOTIDE SEQUENCE [LARGE SCALE GENOMIC DNA]</scope>
    <source>
        <strain evidence="6">BACA0444</strain>
    </source>
</reference>
<dbReference type="RefSeq" id="WP_322877771.1">
    <property type="nucleotide sequence ID" value="NZ_JAVMIP010000004.1"/>
</dbReference>
<evidence type="ECO:0000313" key="6">
    <source>
        <dbReference type="Proteomes" id="UP001268256"/>
    </source>
</evidence>
<evidence type="ECO:0000256" key="2">
    <source>
        <dbReference type="ARBA" id="ARBA00022679"/>
    </source>
</evidence>
<dbReference type="InterPro" id="IPR014031">
    <property type="entry name" value="Ketoacyl_synth_C"/>
</dbReference>
<protein>
    <submittedName>
        <fullName evidence="5">Beta-ketoacyl-ACP synthase</fullName>
        <ecNumber evidence="5">2.3.1.179</ecNumber>
    </submittedName>
</protein>
<dbReference type="InterPro" id="IPR016039">
    <property type="entry name" value="Thiolase-like"/>
</dbReference>
<dbReference type="EC" id="2.3.1.179" evidence="5"/>
<evidence type="ECO:0000259" key="4">
    <source>
        <dbReference type="PROSITE" id="PS52004"/>
    </source>
</evidence>
<evidence type="ECO:0000313" key="5">
    <source>
        <dbReference type="EMBL" id="MDS3860496.1"/>
    </source>
</evidence>
<dbReference type="InterPro" id="IPR000794">
    <property type="entry name" value="Beta-ketoacyl_synthase"/>
</dbReference>